<evidence type="ECO:0000313" key="4">
    <source>
        <dbReference type="Proteomes" id="UP000229641"/>
    </source>
</evidence>
<dbReference type="Gene3D" id="3.40.50.720">
    <property type="entry name" value="NAD(P)-binding Rossmann-like Domain"/>
    <property type="match status" value="1"/>
</dbReference>
<dbReference type="InterPro" id="IPR046825">
    <property type="entry name" value="PDH_C"/>
</dbReference>
<dbReference type="PROSITE" id="PS51176">
    <property type="entry name" value="PDH_ADH"/>
    <property type="match status" value="1"/>
</dbReference>
<dbReference type="GO" id="GO:0008977">
    <property type="term" value="F:prephenate dehydrogenase (NAD+) activity"/>
    <property type="evidence" value="ECO:0007669"/>
    <property type="project" value="InterPro"/>
</dbReference>
<organism evidence="3 4">
    <name type="scientific">Candidatus Ghiorseimicrobium undicola</name>
    <dbReference type="NCBI Taxonomy" id="1974746"/>
    <lineage>
        <taxon>Bacteria</taxon>
        <taxon>Pseudomonadati</taxon>
        <taxon>Candidatus Omnitrophota</taxon>
        <taxon>Candidatus Ghiorseimicrobium</taxon>
    </lineage>
</organism>
<dbReference type="PANTHER" id="PTHR21363:SF0">
    <property type="entry name" value="PREPHENATE DEHYDROGENASE [NADP(+)]"/>
    <property type="match status" value="1"/>
</dbReference>
<dbReference type="SUPFAM" id="SSF51735">
    <property type="entry name" value="NAD(P)-binding Rossmann-fold domains"/>
    <property type="match status" value="1"/>
</dbReference>
<comment type="caution">
    <text evidence="3">The sequence shown here is derived from an EMBL/GenBank/DDBJ whole genome shotgun (WGS) entry which is preliminary data.</text>
</comment>
<dbReference type="EMBL" id="PCWA01000014">
    <property type="protein sequence ID" value="PIQ89858.1"/>
    <property type="molecule type" value="Genomic_DNA"/>
</dbReference>
<dbReference type="Gene3D" id="1.10.3660.10">
    <property type="entry name" value="6-phosphogluconate dehydrogenase C-terminal like domain"/>
    <property type="match status" value="1"/>
</dbReference>
<accession>A0A2H0LZP2</accession>
<dbReference type="InterPro" id="IPR003099">
    <property type="entry name" value="Prephen_DH"/>
</dbReference>
<feature type="domain" description="Prephenate/arogenate dehydrogenase" evidence="2">
    <location>
        <begin position="6"/>
        <end position="285"/>
    </location>
</feature>
<dbReference type="GO" id="GO:0006571">
    <property type="term" value="P:tyrosine biosynthetic process"/>
    <property type="evidence" value="ECO:0007669"/>
    <property type="project" value="InterPro"/>
</dbReference>
<name>A0A2H0LZP2_9BACT</name>
<gene>
    <name evidence="3" type="ORF">COV72_00755</name>
</gene>
<dbReference type="AlphaFoldDB" id="A0A2H0LZP2"/>
<dbReference type="Pfam" id="PF02153">
    <property type="entry name" value="PDH_N"/>
    <property type="match status" value="1"/>
</dbReference>
<dbReference type="GO" id="GO:0070403">
    <property type="term" value="F:NAD+ binding"/>
    <property type="evidence" value="ECO:0007669"/>
    <property type="project" value="InterPro"/>
</dbReference>
<dbReference type="InterPro" id="IPR008927">
    <property type="entry name" value="6-PGluconate_DH-like_C_sf"/>
</dbReference>
<reference evidence="3 4" key="1">
    <citation type="submission" date="2017-09" db="EMBL/GenBank/DDBJ databases">
        <title>Depth-based differentiation of microbial function through sediment-hosted aquifers and enrichment of novel symbionts in the deep terrestrial subsurface.</title>
        <authorList>
            <person name="Probst A.J."/>
            <person name="Ladd B."/>
            <person name="Jarett J.K."/>
            <person name="Geller-Mcgrath D.E."/>
            <person name="Sieber C.M."/>
            <person name="Emerson J.B."/>
            <person name="Anantharaman K."/>
            <person name="Thomas B.C."/>
            <person name="Malmstrom R."/>
            <person name="Stieglmeier M."/>
            <person name="Klingl A."/>
            <person name="Woyke T."/>
            <person name="Ryan C.M."/>
            <person name="Banfield J.F."/>
        </authorList>
    </citation>
    <scope>NUCLEOTIDE SEQUENCE [LARGE SCALE GENOMIC DNA]</scope>
    <source>
        <strain evidence="3">CG11_big_fil_rev_8_21_14_0_20_42_13</strain>
    </source>
</reference>
<dbReference type="SUPFAM" id="SSF48179">
    <property type="entry name" value="6-phosphogluconate dehydrogenase C-terminal domain-like"/>
    <property type="match status" value="1"/>
</dbReference>
<evidence type="ECO:0000313" key="3">
    <source>
        <dbReference type="EMBL" id="PIQ89858.1"/>
    </source>
</evidence>
<sequence length="285" mass="30799">MARLFKKVAIVGIGLIGGSLGMAIRQRGIASRVIGISRTKKTINKAKKAGAIDDGFCDFKPLSDCELIILCSPVNIIINTLSKIKPFISPGTIITDVGSTKSEIVKSAGMILPKGADFIGAHPLAGSEKSGIVNANGGLFEKSLCVLTPLKANSKKNIRRLESFWLALGSRVSFLTPSAHDKITSFTSHLPHLIAFNLLESIPAVDLRYAASGLRDATRIAASDPLVWADIFISNRAAILKSAGKFQTHFDKFLKLLKSGDSKRIIQVIKKAKFKRDTFLNKVNE</sequence>
<evidence type="ECO:0000256" key="1">
    <source>
        <dbReference type="ARBA" id="ARBA00023002"/>
    </source>
</evidence>
<dbReference type="InterPro" id="IPR050812">
    <property type="entry name" value="Preph/Arog_dehydrog"/>
</dbReference>
<evidence type="ECO:0000259" key="2">
    <source>
        <dbReference type="PROSITE" id="PS51176"/>
    </source>
</evidence>
<dbReference type="InterPro" id="IPR046826">
    <property type="entry name" value="PDH_N"/>
</dbReference>
<dbReference type="FunFam" id="3.40.50.720:FF:000208">
    <property type="entry name" value="Prephenate dehydrogenase"/>
    <property type="match status" value="1"/>
</dbReference>
<protein>
    <recommendedName>
        <fullName evidence="2">Prephenate/arogenate dehydrogenase domain-containing protein</fullName>
    </recommendedName>
</protein>
<dbReference type="GO" id="GO:0004665">
    <property type="term" value="F:prephenate dehydrogenase (NADP+) activity"/>
    <property type="evidence" value="ECO:0007669"/>
    <property type="project" value="InterPro"/>
</dbReference>
<dbReference type="Pfam" id="PF20463">
    <property type="entry name" value="PDH_C"/>
    <property type="match status" value="1"/>
</dbReference>
<dbReference type="PANTHER" id="PTHR21363">
    <property type="entry name" value="PREPHENATE DEHYDROGENASE"/>
    <property type="match status" value="1"/>
</dbReference>
<proteinExistence type="predicted"/>
<dbReference type="Proteomes" id="UP000229641">
    <property type="component" value="Unassembled WGS sequence"/>
</dbReference>
<dbReference type="InterPro" id="IPR036291">
    <property type="entry name" value="NAD(P)-bd_dom_sf"/>
</dbReference>
<keyword evidence="1" id="KW-0560">Oxidoreductase</keyword>